<organism evidence="6 7">
    <name type="scientific">Candidatus Nomurabacteria bacterium GW2011_GWE1_35_16</name>
    <dbReference type="NCBI Taxonomy" id="1618761"/>
    <lineage>
        <taxon>Bacteria</taxon>
        <taxon>Candidatus Nomuraibacteriota</taxon>
    </lineage>
</organism>
<dbReference type="Gene3D" id="3.40.50.720">
    <property type="entry name" value="NAD(P)-binding Rossmann-like Domain"/>
    <property type="match status" value="2"/>
</dbReference>
<protein>
    <submittedName>
        <fullName evidence="6">NDP-N-acetyl-D-galactosaminuronic acid dehydrogenase</fullName>
    </submittedName>
</protein>
<dbReference type="InterPro" id="IPR008927">
    <property type="entry name" value="6-PGluconate_DH-like_C_sf"/>
</dbReference>
<dbReference type="InterPro" id="IPR028359">
    <property type="entry name" value="UDP_ManNAc/GlcNAc_DH"/>
</dbReference>
<accession>A0A0G0EF76</accession>
<evidence type="ECO:0000256" key="3">
    <source>
        <dbReference type="ARBA" id="ARBA00023027"/>
    </source>
</evidence>
<name>A0A0G0EF76_9BACT</name>
<dbReference type="GO" id="GO:0016628">
    <property type="term" value="F:oxidoreductase activity, acting on the CH-CH group of donors, NAD or NADP as acceptor"/>
    <property type="evidence" value="ECO:0007669"/>
    <property type="project" value="InterPro"/>
</dbReference>
<evidence type="ECO:0000313" key="7">
    <source>
        <dbReference type="Proteomes" id="UP000034952"/>
    </source>
</evidence>
<dbReference type="PIRSF" id="PIRSF000124">
    <property type="entry name" value="UDPglc_GDPman_dh"/>
    <property type="match status" value="1"/>
</dbReference>
<evidence type="ECO:0000256" key="4">
    <source>
        <dbReference type="PIRNR" id="PIRNR000124"/>
    </source>
</evidence>
<keyword evidence="2" id="KW-0560">Oxidoreductase</keyword>
<dbReference type="PIRSF" id="PIRSF500136">
    <property type="entry name" value="UDP_ManNAc_DH"/>
    <property type="match status" value="1"/>
</dbReference>
<dbReference type="Pfam" id="PF00984">
    <property type="entry name" value="UDPG_MGDP_dh"/>
    <property type="match status" value="1"/>
</dbReference>
<evidence type="ECO:0000259" key="5">
    <source>
        <dbReference type="SMART" id="SM00984"/>
    </source>
</evidence>
<dbReference type="NCBIfam" id="TIGR03026">
    <property type="entry name" value="NDP-sugDHase"/>
    <property type="match status" value="1"/>
</dbReference>
<proteinExistence type="inferred from homology"/>
<dbReference type="Pfam" id="PF03720">
    <property type="entry name" value="UDPG_MGDP_dh_C"/>
    <property type="match status" value="1"/>
</dbReference>
<dbReference type="InterPro" id="IPR036291">
    <property type="entry name" value="NAD(P)-bd_dom_sf"/>
</dbReference>
<evidence type="ECO:0000256" key="2">
    <source>
        <dbReference type="ARBA" id="ARBA00023002"/>
    </source>
</evidence>
<comment type="similarity">
    <text evidence="1 4">Belongs to the UDP-glucose/GDP-mannose dehydrogenase family.</text>
</comment>
<dbReference type="Pfam" id="PF03721">
    <property type="entry name" value="UDPG_MGDP_dh_N"/>
    <property type="match status" value="1"/>
</dbReference>
<keyword evidence="3" id="KW-0520">NAD</keyword>
<dbReference type="InterPro" id="IPR014026">
    <property type="entry name" value="UDP-Glc/GDP-Man_DH_dimer"/>
</dbReference>
<dbReference type="EMBL" id="LBPY01000014">
    <property type="protein sequence ID" value="KKP66012.1"/>
    <property type="molecule type" value="Genomic_DNA"/>
</dbReference>
<gene>
    <name evidence="6" type="ORF">UR64_C0014G0013</name>
</gene>
<evidence type="ECO:0000256" key="1">
    <source>
        <dbReference type="ARBA" id="ARBA00006601"/>
    </source>
</evidence>
<reference evidence="6 7" key="1">
    <citation type="journal article" date="2015" name="Nature">
        <title>rRNA introns, odd ribosomes, and small enigmatic genomes across a large radiation of phyla.</title>
        <authorList>
            <person name="Brown C.T."/>
            <person name="Hug L.A."/>
            <person name="Thomas B.C."/>
            <person name="Sharon I."/>
            <person name="Castelle C.J."/>
            <person name="Singh A."/>
            <person name="Wilkins M.J."/>
            <person name="Williams K.H."/>
            <person name="Banfield J.F."/>
        </authorList>
    </citation>
    <scope>NUCLEOTIDE SEQUENCE [LARGE SCALE GENOMIC DNA]</scope>
</reference>
<dbReference type="AlphaFoldDB" id="A0A0G0EF76"/>
<dbReference type="SUPFAM" id="SSF51735">
    <property type="entry name" value="NAD(P)-binding Rossmann-fold domains"/>
    <property type="match status" value="1"/>
</dbReference>
<dbReference type="InterPro" id="IPR017476">
    <property type="entry name" value="UDP-Glc/GDP-Man"/>
</dbReference>
<dbReference type="GO" id="GO:0051287">
    <property type="term" value="F:NAD binding"/>
    <property type="evidence" value="ECO:0007669"/>
    <property type="project" value="InterPro"/>
</dbReference>
<dbReference type="SMART" id="SM00984">
    <property type="entry name" value="UDPG_MGDP_dh_C"/>
    <property type="match status" value="1"/>
</dbReference>
<sequence>MKKETVAICGLGYVGYPVAMLFADADFNVIGVDILEDRVKRLNAGENPIKGQEPGLDELVEKVFKVGNFRATSDMSEYGSANYIVVAVQTPVAEENKKPTYENLKGALKGIGQNMKEGVTIIIESTIAPGTMEHVVKPILEKESGLEAGEGFYLANCPERLMPGHLLENIRYYNRVVGGWTPESAEIVKKLYKNFVEGELQETDCITAEIVKAGENTYRDVQIAFANEMALLCEAYGANVWKVREFINNCKKVTETRPEALRQMHFPGAGVGGHCIPKDSWLLIHEVRDIVNPKLIPTARYINDFMPLHMYDLLKDGVKEAGKELKDMNILVLGYAYDANSDDDRNTPTVPLMGKLKENGIKFEIQDPFINDYQGDIESMLKGKDAIVVMTGHDQYKELSYEKMLKLMGKKPLIIDGRNIFNKEEAREKGFIYKGVGNI</sequence>
<comment type="caution">
    <text evidence="6">The sequence shown here is derived from an EMBL/GenBank/DDBJ whole genome shotgun (WGS) entry which is preliminary data.</text>
</comment>
<dbReference type="InterPro" id="IPR014027">
    <property type="entry name" value="UDP-Glc/GDP-Man_DH_C"/>
</dbReference>
<dbReference type="InterPro" id="IPR036220">
    <property type="entry name" value="UDP-Glc/GDP-Man_DH_C_sf"/>
</dbReference>
<dbReference type="GO" id="GO:0016616">
    <property type="term" value="F:oxidoreductase activity, acting on the CH-OH group of donors, NAD or NADP as acceptor"/>
    <property type="evidence" value="ECO:0007669"/>
    <property type="project" value="InterPro"/>
</dbReference>
<dbReference type="GO" id="GO:0000271">
    <property type="term" value="P:polysaccharide biosynthetic process"/>
    <property type="evidence" value="ECO:0007669"/>
    <property type="project" value="InterPro"/>
</dbReference>
<feature type="domain" description="UDP-glucose/GDP-mannose dehydrogenase C-terminal" evidence="5">
    <location>
        <begin position="331"/>
        <end position="423"/>
    </location>
</feature>
<dbReference type="PANTHER" id="PTHR43491">
    <property type="entry name" value="UDP-N-ACETYL-D-MANNOSAMINE DEHYDROGENASE"/>
    <property type="match status" value="1"/>
</dbReference>
<dbReference type="SUPFAM" id="SSF52413">
    <property type="entry name" value="UDP-glucose/GDP-mannose dehydrogenase C-terminal domain"/>
    <property type="match status" value="1"/>
</dbReference>
<evidence type="ECO:0000313" key="6">
    <source>
        <dbReference type="EMBL" id="KKP66012.1"/>
    </source>
</evidence>
<dbReference type="SUPFAM" id="SSF48179">
    <property type="entry name" value="6-phosphogluconate dehydrogenase C-terminal domain-like"/>
    <property type="match status" value="1"/>
</dbReference>
<dbReference type="Proteomes" id="UP000034952">
    <property type="component" value="Unassembled WGS sequence"/>
</dbReference>
<dbReference type="InterPro" id="IPR001732">
    <property type="entry name" value="UDP-Glc/GDP-Man_DH_N"/>
</dbReference>
<dbReference type="PANTHER" id="PTHR43491:SF2">
    <property type="entry name" value="UDP-N-ACETYL-D-MANNOSAMINE DEHYDROGENASE"/>
    <property type="match status" value="1"/>
</dbReference>